<accession>A0A0F9D450</accession>
<organism evidence="1">
    <name type="scientific">marine sediment metagenome</name>
    <dbReference type="NCBI Taxonomy" id="412755"/>
    <lineage>
        <taxon>unclassified sequences</taxon>
        <taxon>metagenomes</taxon>
        <taxon>ecological metagenomes</taxon>
    </lineage>
</organism>
<name>A0A0F9D450_9ZZZZ</name>
<protein>
    <submittedName>
        <fullName evidence="1">Uncharacterized protein</fullName>
    </submittedName>
</protein>
<gene>
    <name evidence="1" type="ORF">LCGC14_2591770</name>
</gene>
<evidence type="ECO:0000313" key="1">
    <source>
        <dbReference type="EMBL" id="KKL06863.1"/>
    </source>
</evidence>
<comment type="caution">
    <text evidence="1">The sequence shown here is derived from an EMBL/GenBank/DDBJ whole genome shotgun (WGS) entry which is preliminary data.</text>
</comment>
<sequence length="169" mass="18141">MGWKSIPPGIVDTAPFQIIERESLRAVAEAGVLTRDVMTLTTPFGGTGLTGDSWQLIQARIDAPGRYLGGAITSNTAALVLEEGANYPPGRKPPASRLTVWVRRKLGIADEKKIRSVSHAVANAIARRGLPGPGRSDKIFSAAFEEIRPKIEAIMGRASQRIAAQISRD</sequence>
<proteinExistence type="predicted"/>
<dbReference type="AlphaFoldDB" id="A0A0F9D450"/>
<dbReference type="EMBL" id="LAZR01043525">
    <property type="protein sequence ID" value="KKL06863.1"/>
    <property type="molecule type" value="Genomic_DNA"/>
</dbReference>
<reference evidence="1" key="1">
    <citation type="journal article" date="2015" name="Nature">
        <title>Complex archaea that bridge the gap between prokaryotes and eukaryotes.</title>
        <authorList>
            <person name="Spang A."/>
            <person name="Saw J.H."/>
            <person name="Jorgensen S.L."/>
            <person name="Zaremba-Niedzwiedzka K."/>
            <person name="Martijn J."/>
            <person name="Lind A.E."/>
            <person name="van Eijk R."/>
            <person name="Schleper C."/>
            <person name="Guy L."/>
            <person name="Ettema T.J."/>
        </authorList>
    </citation>
    <scope>NUCLEOTIDE SEQUENCE</scope>
</reference>